<evidence type="ECO:0008006" key="3">
    <source>
        <dbReference type="Google" id="ProtNLM"/>
    </source>
</evidence>
<protein>
    <recommendedName>
        <fullName evidence="3">Wadjet protein JetD C-terminal domain-containing protein</fullName>
    </recommendedName>
</protein>
<keyword evidence="2" id="KW-1185">Reference proteome</keyword>
<evidence type="ECO:0000313" key="1">
    <source>
        <dbReference type="EMBL" id="NML66160.1"/>
    </source>
</evidence>
<sequence>MVIKNALLLNKEFTWRTMRALHELRNQGQTKLQVLRGNAYVQDLLARHLIVRKPRNQQILLKVAGSGFDDEFDNDIAVDYAQAEQFLVKHQLNTSYLNHTLAQLQGLAGLFNNALLISRSELSRQDISSQYMGGSKVLKKNPMLYRDALKLLGLQAMPVSDHISQTAVYKTGAFRAQVIVLCENESYLKQPAKAQRAGVELLNAGGRNVGKLEKYFVPAADISLYYACDWDYAGLTIFRTIAAGYRRQGRQIQLLTPVAGAERKAVHSADHFSQWSPRLWDDDLEPDALAKDVFSPEQQQLIANLIAKNEWIEEESSEFIALLNANGVANTAI</sequence>
<dbReference type="EMBL" id="JABBGH010000002">
    <property type="protein sequence ID" value="NML66160.1"/>
    <property type="molecule type" value="Genomic_DNA"/>
</dbReference>
<proteinExistence type="predicted"/>
<evidence type="ECO:0000313" key="2">
    <source>
        <dbReference type="Proteomes" id="UP000559626"/>
    </source>
</evidence>
<reference evidence="1 2" key="1">
    <citation type="submission" date="2020-04" db="EMBL/GenBank/DDBJ databases">
        <title>Hymenobacter polaris sp. nov., isolated from Arctic soil.</title>
        <authorList>
            <person name="Dahal R.H."/>
        </authorList>
    </citation>
    <scope>NUCLEOTIDE SEQUENCE [LARGE SCALE GENOMIC DNA]</scope>
    <source>
        <strain evidence="1 2">RP-2-7</strain>
    </source>
</reference>
<name>A0A7Y0AF22_9BACT</name>
<dbReference type="Proteomes" id="UP000559626">
    <property type="component" value="Unassembled WGS sequence"/>
</dbReference>
<comment type="caution">
    <text evidence="1">The sequence shown here is derived from an EMBL/GenBank/DDBJ whole genome shotgun (WGS) entry which is preliminary data.</text>
</comment>
<dbReference type="RefSeq" id="WP_169531824.1">
    <property type="nucleotide sequence ID" value="NZ_JABBGH010000002.1"/>
</dbReference>
<accession>A0A7Y0AF22</accession>
<dbReference type="AlphaFoldDB" id="A0A7Y0AF22"/>
<gene>
    <name evidence="1" type="ORF">HHL22_13185</name>
</gene>
<organism evidence="1 2">
    <name type="scientific">Hymenobacter polaris</name>
    <dbReference type="NCBI Taxonomy" id="2682546"/>
    <lineage>
        <taxon>Bacteria</taxon>
        <taxon>Pseudomonadati</taxon>
        <taxon>Bacteroidota</taxon>
        <taxon>Cytophagia</taxon>
        <taxon>Cytophagales</taxon>
        <taxon>Hymenobacteraceae</taxon>
        <taxon>Hymenobacter</taxon>
    </lineage>
</organism>